<organism evidence="1 2">
    <name type="scientific">Entomophthora muscae</name>
    <dbReference type="NCBI Taxonomy" id="34485"/>
    <lineage>
        <taxon>Eukaryota</taxon>
        <taxon>Fungi</taxon>
        <taxon>Fungi incertae sedis</taxon>
        <taxon>Zoopagomycota</taxon>
        <taxon>Entomophthoromycotina</taxon>
        <taxon>Entomophthoromycetes</taxon>
        <taxon>Entomophthorales</taxon>
        <taxon>Entomophthoraceae</taxon>
        <taxon>Entomophthora</taxon>
    </lineage>
</organism>
<reference evidence="1" key="1">
    <citation type="submission" date="2022-04" db="EMBL/GenBank/DDBJ databases">
        <title>Genome of the entomopathogenic fungus Entomophthora muscae.</title>
        <authorList>
            <person name="Elya C."/>
            <person name="Lovett B.R."/>
            <person name="Lee E."/>
            <person name="Macias A.M."/>
            <person name="Hajek A.E."/>
            <person name="De Bivort B.L."/>
            <person name="Kasson M.T."/>
            <person name="De Fine Licht H.H."/>
            <person name="Stajich J.E."/>
        </authorList>
    </citation>
    <scope>NUCLEOTIDE SEQUENCE</scope>
    <source>
        <strain evidence="1">Berkeley</strain>
    </source>
</reference>
<accession>A0ACC2TBE8</accession>
<sequence>MKDWMRGLTGLLLSSAWACLHVTLKDYEVEQWNKQFFEITDNGKYFGKCYTEYLTDDKKCCTEFNHCVRYDIQKSSMDRKHFYYIRDNSTFDLTWIGPPYEIFPQGPTIGRFYSMDFFC</sequence>
<proteinExistence type="predicted"/>
<evidence type="ECO:0000313" key="1">
    <source>
        <dbReference type="EMBL" id="KAJ9071989.1"/>
    </source>
</evidence>
<protein>
    <submittedName>
        <fullName evidence="1">Uncharacterized protein</fullName>
    </submittedName>
</protein>
<comment type="caution">
    <text evidence="1">The sequence shown here is derived from an EMBL/GenBank/DDBJ whole genome shotgun (WGS) entry which is preliminary data.</text>
</comment>
<keyword evidence="2" id="KW-1185">Reference proteome</keyword>
<dbReference type="Proteomes" id="UP001165960">
    <property type="component" value="Unassembled WGS sequence"/>
</dbReference>
<name>A0ACC2TBE8_9FUNG</name>
<dbReference type="EMBL" id="QTSX02003072">
    <property type="protein sequence ID" value="KAJ9071989.1"/>
    <property type="molecule type" value="Genomic_DNA"/>
</dbReference>
<gene>
    <name evidence="1" type="ORF">DSO57_1031811</name>
</gene>
<evidence type="ECO:0000313" key="2">
    <source>
        <dbReference type="Proteomes" id="UP001165960"/>
    </source>
</evidence>